<evidence type="ECO:0000259" key="2">
    <source>
        <dbReference type="Pfam" id="PF18367"/>
    </source>
</evidence>
<dbReference type="Pfam" id="PF21531">
    <property type="entry name" value="Rv2175c_wHTH"/>
    <property type="match status" value="1"/>
</dbReference>
<dbReference type="Pfam" id="PF18367">
    <property type="entry name" value="Rv2175c_C"/>
    <property type="match status" value="1"/>
</dbReference>
<keyword evidence="5" id="KW-1185">Reference proteome</keyword>
<dbReference type="AlphaFoldDB" id="A0A849A6J1"/>
<proteinExistence type="predicted"/>
<organism evidence="4 5">
    <name type="scientific">Nakamurella aerolata</name>
    <dbReference type="NCBI Taxonomy" id="1656892"/>
    <lineage>
        <taxon>Bacteria</taxon>
        <taxon>Bacillati</taxon>
        <taxon>Actinomycetota</taxon>
        <taxon>Actinomycetes</taxon>
        <taxon>Nakamurellales</taxon>
        <taxon>Nakamurellaceae</taxon>
        <taxon>Nakamurella</taxon>
    </lineage>
</organism>
<name>A0A849A6J1_9ACTN</name>
<reference evidence="4 5" key="1">
    <citation type="submission" date="2020-05" db="EMBL/GenBank/DDBJ databases">
        <title>Nakamurella sp. DB0629 isolated from air conditioner.</title>
        <authorList>
            <person name="Kim D.H."/>
            <person name="Kim D.-U."/>
        </authorList>
    </citation>
    <scope>NUCLEOTIDE SEQUENCE [LARGE SCALE GENOMIC DNA]</scope>
    <source>
        <strain evidence="4 5">DB0629</strain>
    </source>
</reference>
<feature type="domain" description="Rv2175c C-terminal" evidence="2">
    <location>
        <begin position="56"/>
        <end position="110"/>
    </location>
</feature>
<dbReference type="InterPro" id="IPR048576">
    <property type="entry name" value="Rv2175c_wHTH"/>
</dbReference>
<feature type="domain" description="DNA-binding protein Rv2175c wHTH" evidence="3">
    <location>
        <begin position="2"/>
        <end position="42"/>
    </location>
</feature>
<feature type="region of interest" description="Disordered" evidence="1">
    <location>
        <begin position="89"/>
        <end position="112"/>
    </location>
</feature>
<dbReference type="EMBL" id="JABEND010000001">
    <property type="protein sequence ID" value="NNG34641.1"/>
    <property type="molecule type" value="Genomic_DNA"/>
</dbReference>
<dbReference type="InterPro" id="IPR041098">
    <property type="entry name" value="Rv2175c_C"/>
</dbReference>
<evidence type="ECO:0000313" key="4">
    <source>
        <dbReference type="EMBL" id="NNG34641.1"/>
    </source>
</evidence>
<dbReference type="Proteomes" id="UP000562984">
    <property type="component" value="Unassembled WGS sequence"/>
</dbReference>
<accession>A0A849A6J1</accession>
<evidence type="ECO:0000256" key="1">
    <source>
        <dbReference type="SAM" id="MobiDB-lite"/>
    </source>
</evidence>
<dbReference type="GO" id="GO:0003677">
    <property type="term" value="F:DNA binding"/>
    <property type="evidence" value="ECO:0007669"/>
    <property type="project" value="UniProtKB-KW"/>
</dbReference>
<evidence type="ECO:0000313" key="5">
    <source>
        <dbReference type="Proteomes" id="UP000562984"/>
    </source>
</evidence>
<sequence length="112" mass="12171">MPLPDIAEQLGVIVTRVHQLIRDRTVIAVRSDGVVKMPAEFITGPGAGSDRPGEVVKGLTGTITLLTDAGYTDEEIIDWLFRPDETLPGTPMQALRDNRGTEVKRRAQASGF</sequence>
<keyword evidence="4" id="KW-0238">DNA-binding</keyword>
<gene>
    <name evidence="4" type="ORF">HKD39_02670</name>
</gene>
<evidence type="ECO:0000259" key="3">
    <source>
        <dbReference type="Pfam" id="PF21531"/>
    </source>
</evidence>
<feature type="compositionally biased region" description="Basic and acidic residues" evidence="1">
    <location>
        <begin position="96"/>
        <end position="105"/>
    </location>
</feature>
<protein>
    <submittedName>
        <fullName evidence="4">DNA-binding protein</fullName>
    </submittedName>
</protein>
<comment type="caution">
    <text evidence="4">The sequence shown here is derived from an EMBL/GenBank/DDBJ whole genome shotgun (WGS) entry which is preliminary data.</text>
</comment>